<reference evidence="1" key="1">
    <citation type="journal article" date="2023" name="IScience">
        <title>Live-bearing cockroach genome reveals convergent evolutionary mechanisms linked to viviparity in insects and beyond.</title>
        <authorList>
            <person name="Fouks B."/>
            <person name="Harrison M.C."/>
            <person name="Mikhailova A.A."/>
            <person name="Marchal E."/>
            <person name="English S."/>
            <person name="Carruthers M."/>
            <person name="Jennings E.C."/>
            <person name="Chiamaka E.L."/>
            <person name="Frigard R.A."/>
            <person name="Pippel M."/>
            <person name="Attardo G.M."/>
            <person name="Benoit J.B."/>
            <person name="Bornberg-Bauer E."/>
            <person name="Tobe S.S."/>
        </authorList>
    </citation>
    <scope>NUCLEOTIDE SEQUENCE</scope>
    <source>
        <strain evidence="1">Stay&amp;Tobe</strain>
    </source>
</reference>
<proteinExistence type="predicted"/>
<sequence length="54" mass="6442">TAFVKFDHLISYSSFPLTDFRTLFDYGIVNHDEIVQLQMHNSRFFPTLFLLVFL</sequence>
<keyword evidence="2" id="KW-1185">Reference proteome</keyword>
<evidence type="ECO:0000313" key="1">
    <source>
        <dbReference type="EMBL" id="KAJ9599220.1"/>
    </source>
</evidence>
<accession>A0AAD8AI81</accession>
<protein>
    <submittedName>
        <fullName evidence="1">Uncharacterized protein</fullName>
    </submittedName>
</protein>
<feature type="non-terminal residue" evidence="1">
    <location>
        <position position="1"/>
    </location>
</feature>
<gene>
    <name evidence="1" type="ORF">L9F63_010304</name>
</gene>
<reference evidence="1" key="2">
    <citation type="submission" date="2023-05" db="EMBL/GenBank/DDBJ databases">
        <authorList>
            <person name="Fouks B."/>
        </authorList>
    </citation>
    <scope>NUCLEOTIDE SEQUENCE</scope>
    <source>
        <strain evidence="1">Stay&amp;Tobe</strain>
        <tissue evidence="1">Testes</tissue>
    </source>
</reference>
<name>A0AAD8AI81_DIPPU</name>
<dbReference type="AlphaFoldDB" id="A0AAD8AI81"/>
<organism evidence="1 2">
    <name type="scientific">Diploptera punctata</name>
    <name type="common">Pacific beetle cockroach</name>
    <dbReference type="NCBI Taxonomy" id="6984"/>
    <lineage>
        <taxon>Eukaryota</taxon>
        <taxon>Metazoa</taxon>
        <taxon>Ecdysozoa</taxon>
        <taxon>Arthropoda</taxon>
        <taxon>Hexapoda</taxon>
        <taxon>Insecta</taxon>
        <taxon>Pterygota</taxon>
        <taxon>Neoptera</taxon>
        <taxon>Polyneoptera</taxon>
        <taxon>Dictyoptera</taxon>
        <taxon>Blattodea</taxon>
        <taxon>Blaberoidea</taxon>
        <taxon>Blaberidae</taxon>
        <taxon>Diplopterinae</taxon>
        <taxon>Diploptera</taxon>
    </lineage>
</organism>
<comment type="caution">
    <text evidence="1">The sequence shown here is derived from an EMBL/GenBank/DDBJ whole genome shotgun (WGS) entry which is preliminary data.</text>
</comment>
<dbReference type="EMBL" id="JASPKZ010000827">
    <property type="protein sequence ID" value="KAJ9599220.1"/>
    <property type="molecule type" value="Genomic_DNA"/>
</dbReference>
<dbReference type="Proteomes" id="UP001233999">
    <property type="component" value="Unassembled WGS sequence"/>
</dbReference>
<feature type="non-terminal residue" evidence="1">
    <location>
        <position position="54"/>
    </location>
</feature>
<evidence type="ECO:0000313" key="2">
    <source>
        <dbReference type="Proteomes" id="UP001233999"/>
    </source>
</evidence>